<evidence type="ECO:0000256" key="7">
    <source>
        <dbReference type="SAM" id="SignalP"/>
    </source>
</evidence>
<evidence type="ECO:0000256" key="2">
    <source>
        <dbReference type="ARBA" id="ARBA00022617"/>
    </source>
</evidence>
<accession>A0A2N6D132</accession>
<keyword evidence="2 6" id="KW-0349">Heme</keyword>
<name>A0A2N6D132_9GAMM</name>
<feature type="chain" id="PRO_5014743281" description="Cytochrome c domain-containing protein" evidence="7">
    <location>
        <begin position="26"/>
        <end position="169"/>
    </location>
</feature>
<dbReference type="InterPro" id="IPR009056">
    <property type="entry name" value="Cyt_c-like_dom"/>
</dbReference>
<dbReference type="InterPro" id="IPR002323">
    <property type="entry name" value="Cyt_CIE"/>
</dbReference>
<dbReference type="PANTHER" id="PTHR40942">
    <property type="match status" value="1"/>
</dbReference>
<gene>
    <name evidence="9" type="ORF">C0630_00350</name>
</gene>
<dbReference type="AlphaFoldDB" id="A0A2N6D132"/>
<evidence type="ECO:0000256" key="1">
    <source>
        <dbReference type="ARBA" id="ARBA00022448"/>
    </source>
</evidence>
<dbReference type="GO" id="GO:0009055">
    <property type="term" value="F:electron transfer activity"/>
    <property type="evidence" value="ECO:0007669"/>
    <property type="project" value="InterPro"/>
</dbReference>
<dbReference type="SUPFAM" id="SSF46626">
    <property type="entry name" value="Cytochrome c"/>
    <property type="match status" value="1"/>
</dbReference>
<dbReference type="PANTHER" id="PTHR40942:SF4">
    <property type="entry name" value="CYTOCHROME C5"/>
    <property type="match status" value="1"/>
</dbReference>
<feature type="signal peptide" evidence="7">
    <location>
        <begin position="1"/>
        <end position="25"/>
    </location>
</feature>
<dbReference type="Pfam" id="PF13442">
    <property type="entry name" value="Cytochrome_CBB3"/>
    <property type="match status" value="1"/>
</dbReference>
<organism evidence="9 10">
    <name type="scientific">Sedimenticola selenatireducens</name>
    <dbReference type="NCBI Taxonomy" id="191960"/>
    <lineage>
        <taxon>Bacteria</taxon>
        <taxon>Pseudomonadati</taxon>
        <taxon>Pseudomonadota</taxon>
        <taxon>Gammaproteobacteria</taxon>
        <taxon>Chromatiales</taxon>
        <taxon>Sedimenticolaceae</taxon>
        <taxon>Sedimenticola</taxon>
    </lineage>
</organism>
<dbReference type="PROSITE" id="PS51007">
    <property type="entry name" value="CYTC"/>
    <property type="match status" value="1"/>
</dbReference>
<proteinExistence type="predicted"/>
<dbReference type="Proteomes" id="UP000235015">
    <property type="component" value="Unassembled WGS sequence"/>
</dbReference>
<comment type="caution">
    <text evidence="9">The sequence shown here is derived from an EMBL/GenBank/DDBJ whole genome shotgun (WGS) entry which is preliminary data.</text>
</comment>
<sequence>MHRFGFTQQLLFALFGTLMACSAAAVYPGPEKTQPQQYNLGLGRAVFSGECIKCHGEPDSGAPQLGSVNDWEERLKTPLATLISHAINGHGKMPPKGGLEDLTERDVSAAVAYVVDRSRLLFVEYDGQSVLLFDKICHEEKQLETCQQSRLDNTLLLQMLWMITGQKKE</sequence>
<dbReference type="STRING" id="1111735.GCA_000428045_03506"/>
<dbReference type="GO" id="GO:0005506">
    <property type="term" value="F:iron ion binding"/>
    <property type="evidence" value="ECO:0007669"/>
    <property type="project" value="InterPro"/>
</dbReference>
<protein>
    <recommendedName>
        <fullName evidence="8">Cytochrome c domain-containing protein</fullName>
    </recommendedName>
</protein>
<keyword evidence="4" id="KW-0249">Electron transport</keyword>
<keyword evidence="5 6" id="KW-0408">Iron</keyword>
<dbReference type="InterPro" id="IPR036909">
    <property type="entry name" value="Cyt_c-like_dom_sf"/>
</dbReference>
<keyword evidence="1" id="KW-0813">Transport</keyword>
<reference evidence="9 10" key="1">
    <citation type="submission" date="2017-11" db="EMBL/GenBank/DDBJ databases">
        <title>Genome-resolved metagenomics identifies genetic mobility, metabolic interactions, and unexpected diversity in perchlorate-reducing communities.</title>
        <authorList>
            <person name="Barnum T.P."/>
            <person name="Figueroa I.A."/>
            <person name="Carlstrom C.I."/>
            <person name="Lucas L.N."/>
            <person name="Engelbrektson A.L."/>
            <person name="Coates J.D."/>
        </authorList>
    </citation>
    <scope>NUCLEOTIDE SEQUENCE [LARGE SCALE GENOMIC DNA]</scope>
    <source>
        <strain evidence="9">BM301</strain>
    </source>
</reference>
<evidence type="ECO:0000256" key="4">
    <source>
        <dbReference type="ARBA" id="ARBA00022982"/>
    </source>
</evidence>
<evidence type="ECO:0000256" key="6">
    <source>
        <dbReference type="PROSITE-ProRule" id="PRU00433"/>
    </source>
</evidence>
<dbReference type="PROSITE" id="PS51257">
    <property type="entry name" value="PROKAR_LIPOPROTEIN"/>
    <property type="match status" value="1"/>
</dbReference>
<dbReference type="RefSeq" id="WP_273437161.1">
    <property type="nucleotide sequence ID" value="NZ_PKUN01000001.1"/>
</dbReference>
<dbReference type="Gene3D" id="1.10.760.10">
    <property type="entry name" value="Cytochrome c-like domain"/>
    <property type="match status" value="1"/>
</dbReference>
<dbReference type="GO" id="GO:0020037">
    <property type="term" value="F:heme binding"/>
    <property type="evidence" value="ECO:0007669"/>
    <property type="project" value="InterPro"/>
</dbReference>
<feature type="domain" description="Cytochrome c" evidence="8">
    <location>
        <begin position="38"/>
        <end position="118"/>
    </location>
</feature>
<evidence type="ECO:0000259" key="8">
    <source>
        <dbReference type="PROSITE" id="PS51007"/>
    </source>
</evidence>
<dbReference type="PRINTS" id="PR00607">
    <property type="entry name" value="CYTCHROMECIE"/>
</dbReference>
<keyword evidence="3 6" id="KW-0479">Metal-binding</keyword>
<evidence type="ECO:0000256" key="5">
    <source>
        <dbReference type="ARBA" id="ARBA00023004"/>
    </source>
</evidence>
<dbReference type="EMBL" id="PKUN01000001">
    <property type="protein sequence ID" value="PLX63398.1"/>
    <property type="molecule type" value="Genomic_DNA"/>
</dbReference>
<evidence type="ECO:0000313" key="9">
    <source>
        <dbReference type="EMBL" id="PLX63398.1"/>
    </source>
</evidence>
<evidence type="ECO:0000313" key="10">
    <source>
        <dbReference type="Proteomes" id="UP000235015"/>
    </source>
</evidence>
<keyword evidence="7" id="KW-0732">Signal</keyword>
<evidence type="ECO:0000256" key="3">
    <source>
        <dbReference type="ARBA" id="ARBA00022723"/>
    </source>
</evidence>